<proteinExistence type="predicted"/>
<evidence type="ECO:0000313" key="2">
    <source>
        <dbReference type="Proteomes" id="UP000308600"/>
    </source>
</evidence>
<protein>
    <submittedName>
        <fullName evidence="1">Uncharacterized protein</fullName>
    </submittedName>
</protein>
<sequence>MVSDPFRTGTPTVRPPSVVYDVVPSLPSNAVQRAVERLHNNWDQNVPCGKGLFELSGFPGVKGVHNQPPARLRVHMLFNDSLPPLRRPAPLTTKHVQRQGAFEGLGGRDSHTQETLWFCLAPTKPLLSDVIINDAGIGPSDAAEVTATTTTTQRSFCLRLPLGPNPQPQPPKTVLGGIEDVEGGDA</sequence>
<reference evidence="1 2" key="1">
    <citation type="journal article" date="2019" name="Nat. Ecol. Evol.">
        <title>Megaphylogeny resolves global patterns of mushroom evolution.</title>
        <authorList>
            <person name="Varga T."/>
            <person name="Krizsan K."/>
            <person name="Foldi C."/>
            <person name="Dima B."/>
            <person name="Sanchez-Garcia M."/>
            <person name="Sanchez-Ramirez S."/>
            <person name="Szollosi G.J."/>
            <person name="Szarkandi J.G."/>
            <person name="Papp V."/>
            <person name="Albert L."/>
            <person name="Andreopoulos W."/>
            <person name="Angelini C."/>
            <person name="Antonin V."/>
            <person name="Barry K.W."/>
            <person name="Bougher N.L."/>
            <person name="Buchanan P."/>
            <person name="Buyck B."/>
            <person name="Bense V."/>
            <person name="Catcheside P."/>
            <person name="Chovatia M."/>
            <person name="Cooper J."/>
            <person name="Damon W."/>
            <person name="Desjardin D."/>
            <person name="Finy P."/>
            <person name="Geml J."/>
            <person name="Haridas S."/>
            <person name="Hughes K."/>
            <person name="Justo A."/>
            <person name="Karasinski D."/>
            <person name="Kautmanova I."/>
            <person name="Kiss B."/>
            <person name="Kocsube S."/>
            <person name="Kotiranta H."/>
            <person name="LaButti K.M."/>
            <person name="Lechner B.E."/>
            <person name="Liimatainen K."/>
            <person name="Lipzen A."/>
            <person name="Lukacs Z."/>
            <person name="Mihaltcheva S."/>
            <person name="Morgado L.N."/>
            <person name="Niskanen T."/>
            <person name="Noordeloos M.E."/>
            <person name="Ohm R.A."/>
            <person name="Ortiz-Santana B."/>
            <person name="Ovrebo C."/>
            <person name="Racz N."/>
            <person name="Riley R."/>
            <person name="Savchenko A."/>
            <person name="Shiryaev A."/>
            <person name="Soop K."/>
            <person name="Spirin V."/>
            <person name="Szebenyi C."/>
            <person name="Tomsovsky M."/>
            <person name="Tulloss R.E."/>
            <person name="Uehling J."/>
            <person name="Grigoriev I.V."/>
            <person name="Vagvolgyi C."/>
            <person name="Papp T."/>
            <person name="Martin F.M."/>
            <person name="Miettinen O."/>
            <person name="Hibbett D.S."/>
            <person name="Nagy L.G."/>
        </authorList>
    </citation>
    <scope>NUCLEOTIDE SEQUENCE [LARGE SCALE GENOMIC DNA]</scope>
    <source>
        <strain evidence="1 2">NL-1719</strain>
    </source>
</reference>
<dbReference type="Proteomes" id="UP000308600">
    <property type="component" value="Unassembled WGS sequence"/>
</dbReference>
<name>A0ACD3A4A0_9AGAR</name>
<evidence type="ECO:0000313" key="1">
    <source>
        <dbReference type="EMBL" id="TFK60542.1"/>
    </source>
</evidence>
<organism evidence="1 2">
    <name type="scientific">Pluteus cervinus</name>
    <dbReference type="NCBI Taxonomy" id="181527"/>
    <lineage>
        <taxon>Eukaryota</taxon>
        <taxon>Fungi</taxon>
        <taxon>Dikarya</taxon>
        <taxon>Basidiomycota</taxon>
        <taxon>Agaricomycotina</taxon>
        <taxon>Agaricomycetes</taxon>
        <taxon>Agaricomycetidae</taxon>
        <taxon>Agaricales</taxon>
        <taxon>Pluteineae</taxon>
        <taxon>Pluteaceae</taxon>
        <taxon>Pluteus</taxon>
    </lineage>
</organism>
<keyword evidence="2" id="KW-1185">Reference proteome</keyword>
<dbReference type="EMBL" id="ML208761">
    <property type="protein sequence ID" value="TFK60542.1"/>
    <property type="molecule type" value="Genomic_DNA"/>
</dbReference>
<gene>
    <name evidence="1" type="ORF">BDN72DRAFT_904867</name>
</gene>
<accession>A0ACD3A4A0</accession>